<dbReference type="AlphaFoldDB" id="A0A565BF72"/>
<keyword evidence="1" id="KW-1133">Transmembrane helix</keyword>
<keyword evidence="2" id="KW-0732">Signal</keyword>
<dbReference type="PANTHER" id="PTHR33780">
    <property type="entry name" value="EXPRESSED PROTEIN"/>
    <property type="match status" value="1"/>
</dbReference>
<evidence type="ECO:0000313" key="4">
    <source>
        <dbReference type="EMBL" id="VVB00044.1"/>
    </source>
</evidence>
<keyword evidence="1" id="KW-0472">Membrane</keyword>
<dbReference type="PANTHER" id="PTHR33780:SF10">
    <property type="entry name" value="TRANSMEMBRANE PROTEIN"/>
    <property type="match status" value="1"/>
</dbReference>
<evidence type="ECO:0008006" key="6">
    <source>
        <dbReference type="Google" id="ProtNLM"/>
    </source>
</evidence>
<feature type="chain" id="PRO_5036365773" description="Transmembrane protein" evidence="2">
    <location>
        <begin position="31"/>
        <end position="105"/>
    </location>
</feature>
<reference evidence="3 5" key="1">
    <citation type="submission" date="2019-07" db="EMBL/GenBank/DDBJ databases">
        <authorList>
            <person name="Dittberner H."/>
        </authorList>
    </citation>
    <scope>NUCLEOTIDE SEQUENCE [LARGE SCALE GENOMIC DNA]</scope>
</reference>
<proteinExistence type="predicted"/>
<keyword evidence="1" id="KW-0812">Transmembrane</keyword>
<gene>
    <name evidence="3" type="ORF">ANE_LOCUS10459</name>
    <name evidence="4" type="ORF">ANE_LOCUS10488</name>
</gene>
<sequence length="105" mass="11781">MRGISASGLPWWHLLLFASICLQFFLGISGDSKSSNTGAKAETHTSSSKTGTKVFLILVGFGAVAGFSFFLYKLWQKKKRDEQYARLLKLFEEDDELEVELGLRD</sequence>
<evidence type="ECO:0000313" key="5">
    <source>
        <dbReference type="Proteomes" id="UP000489600"/>
    </source>
</evidence>
<evidence type="ECO:0000256" key="1">
    <source>
        <dbReference type="SAM" id="Phobius"/>
    </source>
</evidence>
<accession>A0A565BF72</accession>
<dbReference type="EMBL" id="CABITT030000004">
    <property type="protein sequence ID" value="VVB00015.1"/>
    <property type="molecule type" value="Genomic_DNA"/>
</dbReference>
<evidence type="ECO:0000313" key="3">
    <source>
        <dbReference type="EMBL" id="VVB00015.1"/>
    </source>
</evidence>
<dbReference type="EMBL" id="CABITT030000004">
    <property type="protein sequence ID" value="VVB00044.1"/>
    <property type="molecule type" value="Genomic_DNA"/>
</dbReference>
<name>A0A565BF72_9BRAS</name>
<dbReference type="Proteomes" id="UP000489600">
    <property type="component" value="Unassembled WGS sequence"/>
</dbReference>
<feature type="signal peptide" evidence="2">
    <location>
        <begin position="1"/>
        <end position="30"/>
    </location>
</feature>
<dbReference type="OrthoDB" id="1929682at2759"/>
<feature type="transmembrane region" description="Helical" evidence="1">
    <location>
        <begin position="54"/>
        <end position="72"/>
    </location>
</feature>
<protein>
    <recommendedName>
        <fullName evidence="6">Transmembrane protein</fullName>
    </recommendedName>
</protein>
<keyword evidence="5" id="KW-1185">Reference proteome</keyword>
<evidence type="ECO:0000256" key="2">
    <source>
        <dbReference type="SAM" id="SignalP"/>
    </source>
</evidence>
<organism evidence="3 5">
    <name type="scientific">Arabis nemorensis</name>
    <dbReference type="NCBI Taxonomy" id="586526"/>
    <lineage>
        <taxon>Eukaryota</taxon>
        <taxon>Viridiplantae</taxon>
        <taxon>Streptophyta</taxon>
        <taxon>Embryophyta</taxon>
        <taxon>Tracheophyta</taxon>
        <taxon>Spermatophyta</taxon>
        <taxon>Magnoliopsida</taxon>
        <taxon>eudicotyledons</taxon>
        <taxon>Gunneridae</taxon>
        <taxon>Pentapetalae</taxon>
        <taxon>rosids</taxon>
        <taxon>malvids</taxon>
        <taxon>Brassicales</taxon>
        <taxon>Brassicaceae</taxon>
        <taxon>Arabideae</taxon>
        <taxon>Arabis</taxon>
    </lineage>
</organism>